<reference evidence="19" key="1">
    <citation type="submission" date="2020-07" db="EMBL/GenBank/DDBJ databases">
        <title>Clarias magur genome sequencing, assembly and annotation.</title>
        <authorList>
            <person name="Kushwaha B."/>
            <person name="Kumar R."/>
            <person name="Das P."/>
            <person name="Joshi C.G."/>
            <person name="Kumar D."/>
            <person name="Nagpure N.S."/>
            <person name="Pandey M."/>
            <person name="Agarwal S."/>
            <person name="Srivastava S."/>
            <person name="Singh M."/>
            <person name="Sahoo L."/>
            <person name="Jayasankar P."/>
            <person name="Meher P.K."/>
            <person name="Koringa P.G."/>
            <person name="Iquebal M.A."/>
            <person name="Das S.P."/>
            <person name="Bit A."/>
            <person name="Patnaik S."/>
            <person name="Patel N."/>
            <person name="Shah T.M."/>
            <person name="Hinsu A."/>
            <person name="Jena J.K."/>
        </authorList>
    </citation>
    <scope>NUCLEOTIDE SEQUENCE</scope>
    <source>
        <strain evidence="19">CIFAMagur01</strain>
        <tissue evidence="19">Testis</tissue>
    </source>
</reference>
<dbReference type="InterPro" id="IPR000504">
    <property type="entry name" value="RRM_dom"/>
</dbReference>
<evidence type="ECO:0000313" key="20">
    <source>
        <dbReference type="Proteomes" id="UP000727407"/>
    </source>
</evidence>
<evidence type="ECO:0000256" key="5">
    <source>
        <dbReference type="ARBA" id="ARBA00022664"/>
    </source>
</evidence>
<dbReference type="Gene3D" id="3.30.70.330">
    <property type="match status" value="2"/>
</dbReference>
<dbReference type="PROSITE" id="PS50961">
    <property type="entry name" value="HTH_LA"/>
    <property type="match status" value="1"/>
</dbReference>
<feature type="compositionally biased region" description="Basic and acidic residues" evidence="15">
    <location>
        <begin position="10"/>
        <end position="24"/>
    </location>
</feature>
<evidence type="ECO:0000259" key="16">
    <source>
        <dbReference type="PROSITE" id="PS50102"/>
    </source>
</evidence>
<keyword evidence="6" id="KW-0551">Lipid droplet</keyword>
<organism evidence="19 20">
    <name type="scientific">Clarias magur</name>
    <name type="common">Asian catfish</name>
    <name type="synonym">Macropteronotus magur</name>
    <dbReference type="NCBI Taxonomy" id="1594786"/>
    <lineage>
        <taxon>Eukaryota</taxon>
        <taxon>Metazoa</taxon>
        <taxon>Chordata</taxon>
        <taxon>Craniata</taxon>
        <taxon>Vertebrata</taxon>
        <taxon>Euteleostomi</taxon>
        <taxon>Actinopterygii</taxon>
        <taxon>Neopterygii</taxon>
        <taxon>Teleostei</taxon>
        <taxon>Ostariophysi</taxon>
        <taxon>Siluriformes</taxon>
        <taxon>Clariidae</taxon>
        <taxon>Clarias</taxon>
    </lineage>
</organism>
<feature type="compositionally biased region" description="Basic and acidic residues" evidence="15">
    <location>
        <begin position="546"/>
        <end position="555"/>
    </location>
</feature>
<evidence type="ECO:0000256" key="7">
    <source>
        <dbReference type="ARBA" id="ARBA00022782"/>
    </source>
</evidence>
<dbReference type="SUPFAM" id="SSF109775">
    <property type="entry name" value="Mannose-6-phosphate receptor binding protein 1 (Tip47), C-terminal domain"/>
    <property type="match status" value="1"/>
</dbReference>
<comment type="caution">
    <text evidence="19">The sequence shown here is derived from an EMBL/GenBank/DDBJ whole genome shotgun (WGS) entry which is preliminary data.</text>
</comment>
<name>A0A8J4XEW4_CLAMG</name>
<evidence type="ECO:0000256" key="8">
    <source>
        <dbReference type="ARBA" id="ARBA00022871"/>
    </source>
</evidence>
<feature type="domain" description="XRRM" evidence="18">
    <location>
        <begin position="444"/>
        <end position="557"/>
    </location>
</feature>
<dbReference type="PRINTS" id="PR00302">
    <property type="entry name" value="LUPUSLA"/>
</dbReference>
<sequence length="1586" mass="179700">MSNITTGDDLSSKEPGEKKRDSEKKKRSRVKQLLADVKKQVEFWFGDVNLHKDRYLKNVIVQSRDGYVDISLLTTFNRMKKLTTDSKLIARALRNSEVVEVNLEGTQVRRKQPLGDSPSDVDNRTVYVELLPKDVTHVWIERVFSKCGNVVYVSIPRYRSTGDSKGFAFVEFKTEAQAQKAIEMLNNPPEDAPRKAGIFPKTIGRKTIPFHSVQDGTKEDDECRGDDDEDGKKKKKKKKRTRSEQKDDVIEEMATEKVTDKEHTAETEAANGKKAQISEGTEMECVTAVKNSQKKADKKRRRSHSSEMSGGEGQVEKPAKMRKVDEEAKDVTEVSSENNKDKEMEDGKKDEKEDSMLKAKRKRKKKYKERLKIEEEVIPLRVLSKKEWLDLKKEYLALQKQCMASLKKNICDIQKTVEYDNLQRMMDEDGGEGNPKRETPEGPTFQSGVILKITHNQPLPNRKSVKDILSDISAVQYVDIMEGDAEGFIRFKTPEDAKAVIAARAELQKKHNWNLDVLTGDHEQRYWQKILVDRQAKLNRPRDKKRGTEKSREKPLGGYKSESTRSFEQSLLSRTDLILNFSFLLLVQTHNNVRDMPPVEIMNENVVARVAKLPLVSSTYDMVSDLYSNTKDNHPAIKSVCEAAEMGVKTITSAALTSALPIIGKLEPQISRANELACKSLDKIEKTLPILHQPSGQLVSSAKDRVTETMNGAKETMSHTLNHVMGRTRGVMQESMVMTRLVVTGGVHTMMESKVAKLVSSGVDTALSTSEILVERYLPAPEDSQEHEIKGFDDKTIEPSYYVRLGSLSTKLRQRAYKKAISKVGDAKKNSQESISQLNRTMDLIEYTRKNIDGANQKMVEKLSALMDWKSTSQNDGDTENNAELIESRTLTIARNLTQQLQTTCLTLVSNLQGLPQNIQEQTLSIGHMAMDVYNRFNNAAALSDLSDTVLTNTRSQLKNMKDSIDNVMDYLVNNTPLNWLDDSGKYLWWYLQVMEFHIDVASSTKGKTNIKHLNLGVNMFDKPNKEASFLVIHFLFKKLNSSRAQEVFRHCWPVLDHKADAEFRKVTFGWLQEIMNEKGSNFPKVVASHLHSSSGPRFINLMLHLAKYVMLKQVKSFSSDGTWVPEAAAVPASSQELKIKRFQLVKRRFLKVCMEQDAVIQDYQKRARHFEKSFKDHKAEDVKYDDLLKKYENDANLEKELLEKINKVRSLWAEIDKALSRLEGERSVLASVIEGKVDQYVLDGKDIRVKIPAVLLDRMERLSHQTSAGNLYEGGQPVILRLLELLNVGLGLLNEERAKLPGPMSQLSNQPLQEQALLMNRSKETLKNMSRRLSKEDVPQIKSSIKKQELDWEKKWAECLSHTPLDSFLNDDPVLDFLSPMRPLSFEAASEDSFKASIFSQYPAKLPELIEQTCKEEPCRTEQEVKTNENLLSPLASQQGSSLHSTVAWDTSQLEALSQNSSDIIHFSIAHETFPDAENDGSFNCSGSQEVEELLLPPVTSCSPESKPTLQIGQRPLDESPFTGRFKEIKSDFVPSTLKTSPGLGSFCDEKIFSLDLDQLESFSSPCREETTLPNLVTFSPMDEL</sequence>
<feature type="region of interest" description="Disordered" evidence="15">
    <location>
        <begin position="425"/>
        <end position="444"/>
    </location>
</feature>
<evidence type="ECO:0000256" key="15">
    <source>
        <dbReference type="SAM" id="MobiDB-lite"/>
    </source>
</evidence>
<evidence type="ECO:0000256" key="14">
    <source>
        <dbReference type="SAM" id="Coils"/>
    </source>
</evidence>
<keyword evidence="10" id="KW-0508">mRNA splicing</keyword>
<dbReference type="PROSITE" id="PS51939">
    <property type="entry name" value="XRRM"/>
    <property type="match status" value="1"/>
</dbReference>
<dbReference type="GO" id="GO:0019915">
    <property type="term" value="P:lipid storage"/>
    <property type="evidence" value="ECO:0007669"/>
    <property type="project" value="TreeGrafter"/>
</dbReference>
<evidence type="ECO:0000256" key="2">
    <source>
        <dbReference type="ARBA" id="ARBA00004642"/>
    </source>
</evidence>
<dbReference type="GO" id="GO:0005811">
    <property type="term" value="C:lipid droplet"/>
    <property type="evidence" value="ECO:0007669"/>
    <property type="project" value="UniProtKB-SubCell"/>
</dbReference>
<dbReference type="EMBL" id="QNUK01000025">
    <property type="protein sequence ID" value="KAF5907053.1"/>
    <property type="molecule type" value="Genomic_DNA"/>
</dbReference>
<dbReference type="GO" id="GO:0010890">
    <property type="term" value="P:positive regulation of triglyceride storage"/>
    <property type="evidence" value="ECO:0007669"/>
    <property type="project" value="TreeGrafter"/>
</dbReference>
<keyword evidence="8" id="KW-0744">Spermatogenesis</keyword>
<dbReference type="CDD" id="cd12290">
    <property type="entry name" value="RRM1_LARP7"/>
    <property type="match status" value="1"/>
</dbReference>
<gene>
    <name evidence="19" type="primary">haus6</name>
    <name evidence="19" type="ORF">DAT39_003259</name>
</gene>
<dbReference type="SMART" id="SM00360">
    <property type="entry name" value="RRM"/>
    <property type="match status" value="1"/>
</dbReference>
<dbReference type="SUPFAM" id="SSF46785">
    <property type="entry name" value="Winged helix' DNA-binding domain"/>
    <property type="match status" value="1"/>
</dbReference>
<evidence type="ECO:0000256" key="4">
    <source>
        <dbReference type="ARBA" id="ARBA00015867"/>
    </source>
</evidence>
<dbReference type="Pfam" id="PF03036">
    <property type="entry name" value="Perilipin"/>
    <property type="match status" value="1"/>
</dbReference>
<dbReference type="Pfam" id="PF00076">
    <property type="entry name" value="RRM_1"/>
    <property type="match status" value="1"/>
</dbReference>
<evidence type="ECO:0000256" key="12">
    <source>
        <dbReference type="ARBA" id="ARBA00029640"/>
    </source>
</evidence>
<dbReference type="GO" id="GO:0005654">
    <property type="term" value="C:nucleoplasm"/>
    <property type="evidence" value="ECO:0007669"/>
    <property type="project" value="UniProtKB-SubCell"/>
</dbReference>
<evidence type="ECO:0000256" key="11">
    <source>
        <dbReference type="ARBA" id="ARBA00023242"/>
    </source>
</evidence>
<dbReference type="PANTHER" id="PTHR14024">
    <property type="entry name" value="PERILIPIN"/>
    <property type="match status" value="1"/>
</dbReference>
<evidence type="ECO:0000256" key="9">
    <source>
        <dbReference type="ARBA" id="ARBA00022884"/>
    </source>
</evidence>
<dbReference type="InterPro" id="IPR012677">
    <property type="entry name" value="Nucleotide-bd_a/b_plait_sf"/>
</dbReference>
<dbReference type="GO" id="GO:1990904">
    <property type="term" value="C:ribonucleoprotein complex"/>
    <property type="evidence" value="ECO:0007669"/>
    <property type="project" value="UniProtKB-UniRule"/>
</dbReference>
<dbReference type="GO" id="GO:0007283">
    <property type="term" value="P:spermatogenesis"/>
    <property type="evidence" value="ECO:0007669"/>
    <property type="project" value="UniProtKB-KW"/>
</dbReference>
<dbReference type="GO" id="GO:0003723">
    <property type="term" value="F:RNA binding"/>
    <property type="evidence" value="ECO:0007669"/>
    <property type="project" value="UniProtKB-UniRule"/>
</dbReference>
<dbReference type="Pfam" id="PF08777">
    <property type="entry name" value="RRM_3"/>
    <property type="match status" value="1"/>
</dbReference>
<dbReference type="InterPro" id="IPR002344">
    <property type="entry name" value="Lupus_La"/>
</dbReference>
<comment type="similarity">
    <text evidence="3">Belongs to the perilipin family.</text>
</comment>
<keyword evidence="11" id="KW-0539">Nucleus</keyword>
<dbReference type="GO" id="GO:0030154">
    <property type="term" value="P:cell differentiation"/>
    <property type="evidence" value="ECO:0007669"/>
    <property type="project" value="UniProtKB-KW"/>
</dbReference>
<dbReference type="InterPro" id="IPR036390">
    <property type="entry name" value="WH_DNA-bd_sf"/>
</dbReference>
<dbReference type="Pfam" id="PF05383">
    <property type="entry name" value="La"/>
    <property type="match status" value="1"/>
</dbReference>
<evidence type="ECO:0000259" key="17">
    <source>
        <dbReference type="PROSITE" id="PS50961"/>
    </source>
</evidence>
<dbReference type="OrthoDB" id="5575722at2759"/>
<keyword evidence="20" id="KW-1185">Reference proteome</keyword>
<dbReference type="InterPro" id="IPR034910">
    <property type="entry name" value="LARP7_RRM2"/>
</dbReference>
<dbReference type="InterPro" id="IPR028163">
    <property type="entry name" value="HAUS_6_N"/>
</dbReference>
<feature type="region of interest" description="Disordered" evidence="15">
    <location>
        <begin position="1"/>
        <end position="28"/>
    </location>
</feature>
<feature type="region of interest" description="Disordered" evidence="15">
    <location>
        <begin position="200"/>
        <end position="365"/>
    </location>
</feature>
<dbReference type="InterPro" id="IPR004279">
    <property type="entry name" value="Perilipin"/>
</dbReference>
<feature type="compositionally biased region" description="Basic and acidic residues" evidence="15">
    <location>
        <begin position="242"/>
        <end position="266"/>
    </location>
</feature>
<evidence type="ECO:0000259" key="18">
    <source>
        <dbReference type="PROSITE" id="PS51939"/>
    </source>
</evidence>
<keyword evidence="7" id="KW-0221">Differentiation</keyword>
<evidence type="ECO:0000256" key="13">
    <source>
        <dbReference type="PROSITE-ProRule" id="PRU00332"/>
    </source>
</evidence>
<dbReference type="GO" id="GO:0006397">
    <property type="term" value="P:mRNA processing"/>
    <property type="evidence" value="ECO:0007669"/>
    <property type="project" value="UniProtKB-KW"/>
</dbReference>
<feature type="region of interest" description="Disordered" evidence="15">
    <location>
        <begin position="538"/>
        <end position="562"/>
    </location>
</feature>
<dbReference type="InterPro" id="IPR036388">
    <property type="entry name" value="WH-like_DNA-bd_sf"/>
</dbReference>
<dbReference type="PROSITE" id="PS50102">
    <property type="entry name" value="RRM"/>
    <property type="match status" value="1"/>
</dbReference>
<keyword evidence="9 13" id="KW-0694">RNA-binding</keyword>
<dbReference type="Gene3D" id="1.10.10.10">
    <property type="entry name" value="Winged helix-like DNA-binding domain superfamily/Winged helix DNA-binding domain"/>
    <property type="match status" value="1"/>
</dbReference>
<keyword evidence="14" id="KW-0175">Coiled coil</keyword>
<dbReference type="Pfam" id="PF14661">
    <property type="entry name" value="HAUS6_N"/>
    <property type="match status" value="1"/>
</dbReference>
<protein>
    <recommendedName>
        <fullName evidence="4">La-related protein 7</fullName>
    </recommendedName>
    <alternativeName>
        <fullName evidence="12">La ribonucleoprotein domain family member 7</fullName>
    </alternativeName>
</protein>
<dbReference type="Proteomes" id="UP000727407">
    <property type="component" value="Unassembled WGS sequence"/>
</dbReference>
<proteinExistence type="inferred from homology"/>
<dbReference type="Gene3D" id="1.20.120.340">
    <property type="entry name" value="Flagellar protein FliS"/>
    <property type="match status" value="1"/>
</dbReference>
<dbReference type="GO" id="GO:0008380">
    <property type="term" value="P:RNA splicing"/>
    <property type="evidence" value="ECO:0007669"/>
    <property type="project" value="UniProtKB-KW"/>
</dbReference>
<dbReference type="CDD" id="cd12542">
    <property type="entry name" value="RRM2_LARP7"/>
    <property type="match status" value="1"/>
</dbReference>
<feature type="compositionally biased region" description="Basic and acidic residues" evidence="15">
    <location>
        <begin position="314"/>
        <end position="357"/>
    </location>
</feature>
<dbReference type="InterPro" id="IPR035979">
    <property type="entry name" value="RBD_domain_sf"/>
</dbReference>
<dbReference type="SMART" id="SM00715">
    <property type="entry name" value="LA"/>
    <property type="match status" value="1"/>
</dbReference>
<feature type="coiled-coil region" evidence="14">
    <location>
        <begin position="1161"/>
        <end position="1209"/>
    </location>
</feature>
<dbReference type="FunFam" id="1.10.10.10:FF:000158">
    <property type="entry name" value="La ribonucleoprotein domain family member 7"/>
    <property type="match status" value="1"/>
</dbReference>
<keyword evidence="5" id="KW-0507">mRNA processing</keyword>
<dbReference type="GO" id="GO:0005829">
    <property type="term" value="C:cytosol"/>
    <property type="evidence" value="ECO:0007669"/>
    <property type="project" value="TreeGrafter"/>
</dbReference>
<evidence type="ECO:0000256" key="10">
    <source>
        <dbReference type="ARBA" id="ARBA00023187"/>
    </source>
</evidence>
<feature type="domain" description="HTH La-type RNA-binding" evidence="17">
    <location>
        <begin position="27"/>
        <end position="118"/>
    </location>
</feature>
<dbReference type="InterPro" id="IPR034887">
    <property type="entry name" value="LARP7_RRM1"/>
</dbReference>
<evidence type="ECO:0000256" key="3">
    <source>
        <dbReference type="ARBA" id="ARBA00006311"/>
    </source>
</evidence>
<comment type="subcellular location">
    <subcellularLocation>
        <location evidence="1">Lipid droplet</location>
    </subcellularLocation>
    <subcellularLocation>
        <location evidence="2">Nucleus</location>
        <location evidence="2">Nucleoplasm</location>
    </subcellularLocation>
</comment>
<dbReference type="InterPro" id="IPR014886">
    <property type="entry name" value="La_xRRM"/>
</dbReference>
<dbReference type="PANTHER" id="PTHR14024:SF25">
    <property type="entry name" value="PERILIPIN-2"/>
    <property type="match status" value="1"/>
</dbReference>
<dbReference type="SUPFAM" id="SSF54928">
    <property type="entry name" value="RNA-binding domain, RBD"/>
    <property type="match status" value="1"/>
</dbReference>
<feature type="domain" description="RRM" evidence="16">
    <location>
        <begin position="124"/>
        <end position="187"/>
    </location>
</feature>
<dbReference type="InterPro" id="IPR006630">
    <property type="entry name" value="La_HTH"/>
</dbReference>
<accession>A0A8J4XEW4</accession>
<feature type="compositionally biased region" description="Basic residues" evidence="15">
    <location>
        <begin position="292"/>
        <end position="303"/>
    </location>
</feature>
<evidence type="ECO:0000313" key="19">
    <source>
        <dbReference type="EMBL" id="KAF5907053.1"/>
    </source>
</evidence>
<evidence type="ECO:0000256" key="6">
    <source>
        <dbReference type="ARBA" id="ARBA00022677"/>
    </source>
</evidence>
<feature type="compositionally biased region" description="Acidic residues" evidence="15">
    <location>
        <begin position="218"/>
        <end position="229"/>
    </location>
</feature>
<evidence type="ECO:0000256" key="1">
    <source>
        <dbReference type="ARBA" id="ARBA00004502"/>
    </source>
</evidence>